<accession>A0A448X6D2</accession>
<sequence>MNAWTAATSNKNLPTLDFEYTEPTEHRMANWAFYSPVRPSTFLLVRPPVCEFGCLTVLFNCRP</sequence>
<dbReference type="AlphaFoldDB" id="A0A448X6D2"/>
<dbReference type="Proteomes" id="UP000784294">
    <property type="component" value="Unassembled WGS sequence"/>
</dbReference>
<evidence type="ECO:0000313" key="2">
    <source>
        <dbReference type="Proteomes" id="UP000784294"/>
    </source>
</evidence>
<name>A0A448X6D2_9PLAT</name>
<protein>
    <submittedName>
        <fullName evidence="1">Uncharacterized protein</fullName>
    </submittedName>
</protein>
<proteinExistence type="predicted"/>
<organism evidence="1 2">
    <name type="scientific">Protopolystoma xenopodis</name>
    <dbReference type="NCBI Taxonomy" id="117903"/>
    <lineage>
        <taxon>Eukaryota</taxon>
        <taxon>Metazoa</taxon>
        <taxon>Spiralia</taxon>
        <taxon>Lophotrochozoa</taxon>
        <taxon>Platyhelminthes</taxon>
        <taxon>Monogenea</taxon>
        <taxon>Polyopisthocotylea</taxon>
        <taxon>Polystomatidea</taxon>
        <taxon>Polystomatidae</taxon>
        <taxon>Protopolystoma</taxon>
    </lineage>
</organism>
<keyword evidence="2" id="KW-1185">Reference proteome</keyword>
<reference evidence="1" key="1">
    <citation type="submission" date="2018-11" db="EMBL/GenBank/DDBJ databases">
        <authorList>
            <consortium name="Pathogen Informatics"/>
        </authorList>
    </citation>
    <scope>NUCLEOTIDE SEQUENCE</scope>
</reference>
<dbReference type="EMBL" id="CAAALY010101261">
    <property type="protein sequence ID" value="VEL29218.1"/>
    <property type="molecule type" value="Genomic_DNA"/>
</dbReference>
<gene>
    <name evidence="1" type="ORF">PXEA_LOCUS22658</name>
</gene>
<evidence type="ECO:0000313" key="1">
    <source>
        <dbReference type="EMBL" id="VEL29218.1"/>
    </source>
</evidence>
<comment type="caution">
    <text evidence="1">The sequence shown here is derived from an EMBL/GenBank/DDBJ whole genome shotgun (WGS) entry which is preliminary data.</text>
</comment>